<organism evidence="1 2">
    <name type="scientific">Rhizophagus clarus</name>
    <dbReference type="NCBI Taxonomy" id="94130"/>
    <lineage>
        <taxon>Eukaryota</taxon>
        <taxon>Fungi</taxon>
        <taxon>Fungi incertae sedis</taxon>
        <taxon>Mucoromycota</taxon>
        <taxon>Glomeromycotina</taxon>
        <taxon>Glomeromycetes</taxon>
        <taxon>Glomerales</taxon>
        <taxon>Glomeraceae</taxon>
        <taxon>Rhizophagus</taxon>
    </lineage>
</organism>
<accession>A0A8H3QY49</accession>
<dbReference type="AlphaFoldDB" id="A0A8H3QY49"/>
<name>A0A8H3QY49_9GLOM</name>
<sequence length="91" mass="10439">MAQNGLLPEKLSWSLLDMVRQNFLDNSEAEIERIGRIVLRIAHNYPDIKVVAINDPFIDLDYMIKYQSCGAIVQLPYQKTINLIFAIGLFV</sequence>
<dbReference type="Gene3D" id="3.40.50.720">
    <property type="entry name" value="NAD(P)-binding Rossmann-like Domain"/>
    <property type="match status" value="1"/>
</dbReference>
<evidence type="ECO:0000313" key="2">
    <source>
        <dbReference type="Proteomes" id="UP000615446"/>
    </source>
</evidence>
<proteinExistence type="predicted"/>
<reference evidence="1" key="1">
    <citation type="submission" date="2019-10" db="EMBL/GenBank/DDBJ databases">
        <title>Conservation and host-specific expression of non-tandemly repeated heterogenous ribosome RNA gene in arbuscular mycorrhizal fungi.</title>
        <authorList>
            <person name="Maeda T."/>
            <person name="Kobayashi Y."/>
            <person name="Nakagawa T."/>
            <person name="Ezawa T."/>
            <person name="Yamaguchi K."/>
            <person name="Bino T."/>
            <person name="Nishimoto Y."/>
            <person name="Shigenobu S."/>
            <person name="Kawaguchi M."/>
        </authorList>
    </citation>
    <scope>NUCLEOTIDE SEQUENCE</scope>
    <source>
        <strain evidence="1">HR1</strain>
    </source>
</reference>
<protein>
    <submittedName>
        <fullName evidence="1">Glyceraldehyde-3-phosphate dehydrogenase</fullName>
    </submittedName>
</protein>
<evidence type="ECO:0000313" key="1">
    <source>
        <dbReference type="EMBL" id="GES96695.1"/>
    </source>
</evidence>
<dbReference type="SUPFAM" id="SSF51735">
    <property type="entry name" value="NAD(P)-binding Rossmann-fold domains"/>
    <property type="match status" value="1"/>
</dbReference>
<dbReference type="Proteomes" id="UP000615446">
    <property type="component" value="Unassembled WGS sequence"/>
</dbReference>
<dbReference type="OrthoDB" id="1152826at2759"/>
<comment type="caution">
    <text evidence="1">The sequence shown here is derived from an EMBL/GenBank/DDBJ whole genome shotgun (WGS) entry which is preliminary data.</text>
</comment>
<dbReference type="InterPro" id="IPR036291">
    <property type="entry name" value="NAD(P)-bd_dom_sf"/>
</dbReference>
<gene>
    <name evidence="1" type="ORF">RCL2_002331400</name>
</gene>
<dbReference type="EMBL" id="BLAL01000252">
    <property type="protein sequence ID" value="GES96695.1"/>
    <property type="molecule type" value="Genomic_DNA"/>
</dbReference>